<dbReference type="Pfam" id="PF05995">
    <property type="entry name" value="CDO_I"/>
    <property type="match status" value="1"/>
</dbReference>
<evidence type="ECO:0000256" key="6">
    <source>
        <dbReference type="PIRSR" id="PIRSR610300-51"/>
    </source>
</evidence>
<dbReference type="Proteomes" id="UP000317046">
    <property type="component" value="Unassembled WGS sequence"/>
</dbReference>
<dbReference type="InterPro" id="IPR011051">
    <property type="entry name" value="RmlC_Cupin_sf"/>
</dbReference>
<evidence type="ECO:0000313" key="8">
    <source>
        <dbReference type="EMBL" id="GEA89875.1"/>
    </source>
</evidence>
<dbReference type="EMBL" id="BJLR01000037">
    <property type="protein sequence ID" value="GEA89875.1"/>
    <property type="molecule type" value="Genomic_DNA"/>
</dbReference>
<dbReference type="GO" id="GO:0008198">
    <property type="term" value="F:ferrous iron binding"/>
    <property type="evidence" value="ECO:0007669"/>
    <property type="project" value="TreeGrafter"/>
</dbReference>
<feature type="compositionally biased region" description="Low complexity" evidence="7">
    <location>
        <begin position="9"/>
        <end position="26"/>
    </location>
</feature>
<evidence type="ECO:0000256" key="7">
    <source>
        <dbReference type="SAM" id="MobiDB-lite"/>
    </source>
</evidence>
<keyword evidence="5 6" id="KW-0408">Iron</keyword>
<dbReference type="SUPFAM" id="SSF51182">
    <property type="entry name" value="RmlC-like cupins"/>
    <property type="match status" value="1"/>
</dbReference>
<feature type="region of interest" description="Disordered" evidence="7">
    <location>
        <begin position="1"/>
        <end position="26"/>
    </location>
</feature>
<feature type="binding site" evidence="6">
    <location>
        <position position="88"/>
    </location>
    <ligand>
        <name>Fe cation</name>
        <dbReference type="ChEBI" id="CHEBI:24875"/>
        <note>catalytic</note>
    </ligand>
</feature>
<evidence type="ECO:0000256" key="3">
    <source>
        <dbReference type="ARBA" id="ARBA00022964"/>
    </source>
</evidence>
<dbReference type="PANTHER" id="PTHR12918">
    <property type="entry name" value="CYSTEINE DIOXYGENASE"/>
    <property type="match status" value="1"/>
</dbReference>
<dbReference type="RefSeq" id="WP_141372848.1">
    <property type="nucleotide sequence ID" value="NZ_BJLR01000037.1"/>
</dbReference>
<dbReference type="InterPro" id="IPR010300">
    <property type="entry name" value="CDO_1"/>
</dbReference>
<dbReference type="InterPro" id="IPR014710">
    <property type="entry name" value="RmlC-like_jellyroll"/>
</dbReference>
<dbReference type="PANTHER" id="PTHR12918:SF1">
    <property type="entry name" value="CYSTEINE DIOXYGENASE TYPE 1"/>
    <property type="match status" value="1"/>
</dbReference>
<evidence type="ECO:0000256" key="2">
    <source>
        <dbReference type="ARBA" id="ARBA00022723"/>
    </source>
</evidence>
<comment type="caution">
    <text evidence="8">The sequence shown here is derived from an EMBL/GenBank/DDBJ whole genome shotgun (WGS) entry which is preliminary data.</text>
</comment>
<keyword evidence="4" id="KW-0560">Oxidoreductase</keyword>
<keyword evidence="9" id="KW-1185">Reference proteome</keyword>
<organism evidence="8 9">
    <name type="scientific">Cellulomonas cellasea</name>
    <dbReference type="NCBI Taxonomy" id="43670"/>
    <lineage>
        <taxon>Bacteria</taxon>
        <taxon>Bacillati</taxon>
        <taxon>Actinomycetota</taxon>
        <taxon>Actinomycetes</taxon>
        <taxon>Micrococcales</taxon>
        <taxon>Cellulomonadaceae</taxon>
        <taxon>Cellulomonas</taxon>
    </lineage>
</organism>
<keyword evidence="2 6" id="KW-0479">Metal-binding</keyword>
<feature type="binding site" evidence="6">
    <location>
        <position position="86"/>
    </location>
    <ligand>
        <name>Fe cation</name>
        <dbReference type="ChEBI" id="CHEBI:24875"/>
        <note>catalytic</note>
    </ligand>
</feature>
<evidence type="ECO:0000313" key="9">
    <source>
        <dbReference type="Proteomes" id="UP000317046"/>
    </source>
</evidence>
<evidence type="ECO:0000256" key="5">
    <source>
        <dbReference type="ARBA" id="ARBA00023004"/>
    </source>
</evidence>
<dbReference type="GO" id="GO:0016702">
    <property type="term" value="F:oxidoreductase activity, acting on single donors with incorporation of molecular oxygen, incorporation of two atoms of oxygen"/>
    <property type="evidence" value="ECO:0007669"/>
    <property type="project" value="InterPro"/>
</dbReference>
<protein>
    <submittedName>
        <fullName evidence="8">Cysteine dioxygenase</fullName>
    </submittedName>
</protein>
<dbReference type="Gene3D" id="2.60.120.10">
    <property type="entry name" value="Jelly Rolls"/>
    <property type="match status" value="1"/>
</dbReference>
<evidence type="ECO:0000256" key="4">
    <source>
        <dbReference type="ARBA" id="ARBA00023002"/>
    </source>
</evidence>
<gene>
    <name evidence="8" type="ORF">CCE01nite_38240</name>
</gene>
<keyword evidence="3 8" id="KW-0223">Dioxygenase</keyword>
<name>A0A4Y3L332_9CELL</name>
<dbReference type="AlphaFoldDB" id="A0A4Y3L332"/>
<evidence type="ECO:0000256" key="1">
    <source>
        <dbReference type="ARBA" id="ARBA00006622"/>
    </source>
</evidence>
<comment type="similarity">
    <text evidence="1">Belongs to the cysteine dioxygenase family.</text>
</comment>
<reference evidence="8" key="1">
    <citation type="submission" date="2019-06" db="EMBL/GenBank/DDBJ databases">
        <title>Whole genome shotgun sequence of Cellulomonas cellasea NBRC 3753.</title>
        <authorList>
            <person name="Hosoyama A."/>
            <person name="Uohara A."/>
            <person name="Ohji S."/>
            <person name="Ichikawa N."/>
        </authorList>
    </citation>
    <scope>NUCLEOTIDE SEQUENCE [LARGE SCALE GENOMIC DNA]</scope>
    <source>
        <strain evidence="8">NBRC 3753</strain>
    </source>
</reference>
<proteinExistence type="inferred from homology"/>
<accession>A0A4Y3L332</accession>
<dbReference type="CDD" id="cd10548">
    <property type="entry name" value="cupin_CDO"/>
    <property type="match status" value="1"/>
</dbReference>
<feature type="binding site" evidence="6">
    <location>
        <position position="132"/>
    </location>
    <ligand>
        <name>Fe cation</name>
        <dbReference type="ChEBI" id="CHEBI:24875"/>
        <note>catalytic</note>
    </ligand>
</feature>
<sequence>MTTTVDRSPAAPALPAAPATRTPAPARTLGLPELASLTRSLAQRPDLWRPLVRFDQGSRWWTRLEGPAGTDVWLLSWLTSQGTELHDHGPSAAAFTVVRGALTENRPSGGGSLTSRTFAAGRTQTVVPGAVHDVVNADAEPAVSIHAYSPPLLAMTYYALGAGGLTPTRTVLTDEPEQDA</sequence>